<dbReference type="InterPro" id="IPR012445">
    <property type="entry name" value="ATG101"/>
</dbReference>
<dbReference type="PANTHER" id="PTHR13292:SF0">
    <property type="entry name" value="AUTOPHAGY-RELATED PROTEIN 101"/>
    <property type="match status" value="1"/>
</dbReference>
<evidence type="ECO:0000256" key="1">
    <source>
        <dbReference type="ARBA" id="ARBA00007130"/>
    </source>
</evidence>
<accession>A0AAV0BN80</accession>
<dbReference type="PANTHER" id="PTHR13292">
    <property type="entry name" value="AUTOPHAGY-RELATED PROTEIN 101"/>
    <property type="match status" value="1"/>
</dbReference>
<dbReference type="GO" id="GO:0000407">
    <property type="term" value="C:phagophore assembly site"/>
    <property type="evidence" value="ECO:0007669"/>
    <property type="project" value="TreeGrafter"/>
</dbReference>
<evidence type="ECO:0000313" key="4">
    <source>
        <dbReference type="EMBL" id="CAH7687816.1"/>
    </source>
</evidence>
<comment type="caution">
    <text evidence="4">The sequence shown here is derived from an EMBL/GenBank/DDBJ whole genome shotgun (WGS) entry which is preliminary data.</text>
</comment>
<dbReference type="AlphaFoldDB" id="A0AAV0BN80"/>
<dbReference type="Pfam" id="PF07855">
    <property type="entry name" value="ATG101"/>
    <property type="match status" value="1"/>
</dbReference>
<proteinExistence type="inferred from homology"/>
<comment type="similarity">
    <text evidence="1">Belongs to the ATG101 family.</text>
</comment>
<evidence type="ECO:0000256" key="2">
    <source>
        <dbReference type="ARBA" id="ARBA00018874"/>
    </source>
</evidence>
<reference evidence="4" key="1">
    <citation type="submission" date="2022-06" db="EMBL/GenBank/DDBJ databases">
        <authorList>
            <consortium name="SYNGENTA / RWTH Aachen University"/>
        </authorList>
    </citation>
    <scope>NUCLEOTIDE SEQUENCE</scope>
</reference>
<dbReference type="GO" id="GO:1990316">
    <property type="term" value="C:Atg1/ULK1 kinase complex"/>
    <property type="evidence" value="ECO:0007669"/>
    <property type="project" value="TreeGrafter"/>
</dbReference>
<dbReference type="Proteomes" id="UP001153365">
    <property type="component" value="Unassembled WGS sequence"/>
</dbReference>
<organism evidence="4 5">
    <name type="scientific">Phakopsora pachyrhizi</name>
    <name type="common">Asian soybean rust disease fungus</name>
    <dbReference type="NCBI Taxonomy" id="170000"/>
    <lineage>
        <taxon>Eukaryota</taxon>
        <taxon>Fungi</taxon>
        <taxon>Dikarya</taxon>
        <taxon>Basidiomycota</taxon>
        <taxon>Pucciniomycotina</taxon>
        <taxon>Pucciniomycetes</taxon>
        <taxon>Pucciniales</taxon>
        <taxon>Phakopsoraceae</taxon>
        <taxon>Phakopsora</taxon>
    </lineage>
</organism>
<dbReference type="GO" id="GO:0000045">
    <property type="term" value="P:autophagosome assembly"/>
    <property type="evidence" value="ECO:0007669"/>
    <property type="project" value="TreeGrafter"/>
</dbReference>
<gene>
    <name evidence="4" type="ORF">PPACK8108_LOCUS22661</name>
</gene>
<evidence type="ECO:0000313" key="5">
    <source>
        <dbReference type="Proteomes" id="UP001153365"/>
    </source>
</evidence>
<feature type="non-terminal residue" evidence="4">
    <location>
        <position position="1"/>
    </location>
</feature>
<dbReference type="EMBL" id="CALTRL010005912">
    <property type="protein sequence ID" value="CAH7687816.1"/>
    <property type="molecule type" value="Genomic_DNA"/>
</dbReference>
<protein>
    <recommendedName>
        <fullName evidence="2">Autophagy-related protein 101</fullName>
    </recommendedName>
</protein>
<sequence length="137" mass="16345">PQVVEPETERLIEQRTESLLIALEHDPSQILSLKFLEKRSNRDNKSWYQAAEQDVVWERWEISFSIQPWNAYIPNTRLPNNEFNKPNQSIQSQLHQFLERLILFVVSQREHIPPITSSDVMPFPVDVCILFYFLFIF</sequence>
<keyword evidence="3" id="KW-0072">Autophagy</keyword>
<name>A0AAV0BN80_PHAPC</name>
<keyword evidence="5" id="KW-1185">Reference proteome</keyword>
<dbReference type="GO" id="GO:0019901">
    <property type="term" value="F:protein kinase binding"/>
    <property type="evidence" value="ECO:0007669"/>
    <property type="project" value="TreeGrafter"/>
</dbReference>
<evidence type="ECO:0000256" key="3">
    <source>
        <dbReference type="ARBA" id="ARBA00023006"/>
    </source>
</evidence>